<gene>
    <name evidence="1" type="ORF">H8707_14195</name>
</gene>
<dbReference type="Proteomes" id="UP000601171">
    <property type="component" value="Unassembled WGS sequence"/>
</dbReference>
<dbReference type="RefSeq" id="WP_262430834.1">
    <property type="nucleotide sequence ID" value="NZ_JACRTG010000034.1"/>
</dbReference>
<organism evidence="1 2">
    <name type="scientific">Paratissierella segnis</name>
    <dbReference type="NCBI Taxonomy" id="2763679"/>
    <lineage>
        <taxon>Bacteria</taxon>
        <taxon>Bacillati</taxon>
        <taxon>Bacillota</taxon>
        <taxon>Tissierellia</taxon>
        <taxon>Tissierellales</taxon>
        <taxon>Tissierellaceae</taxon>
        <taxon>Paratissierella</taxon>
    </lineage>
</organism>
<name>A0A926ILH1_9FIRM</name>
<accession>A0A926ILH1</accession>
<evidence type="ECO:0000313" key="2">
    <source>
        <dbReference type="Proteomes" id="UP000601171"/>
    </source>
</evidence>
<evidence type="ECO:0000313" key="1">
    <source>
        <dbReference type="EMBL" id="MBC8589365.1"/>
    </source>
</evidence>
<reference evidence="1" key="1">
    <citation type="submission" date="2020-08" db="EMBL/GenBank/DDBJ databases">
        <title>Genome public.</title>
        <authorList>
            <person name="Liu C."/>
            <person name="Sun Q."/>
        </authorList>
    </citation>
    <scope>NUCLEOTIDE SEQUENCE</scope>
    <source>
        <strain evidence="1">BX21</strain>
    </source>
</reference>
<comment type="caution">
    <text evidence="1">The sequence shown here is derived from an EMBL/GenBank/DDBJ whole genome shotgun (WGS) entry which is preliminary data.</text>
</comment>
<dbReference type="AlphaFoldDB" id="A0A926ILH1"/>
<keyword evidence="2" id="KW-1185">Reference proteome</keyword>
<dbReference type="EMBL" id="JACRTG010000034">
    <property type="protein sequence ID" value="MBC8589365.1"/>
    <property type="molecule type" value="Genomic_DNA"/>
</dbReference>
<proteinExistence type="predicted"/>
<protein>
    <submittedName>
        <fullName evidence="1">Uncharacterized protein</fullName>
    </submittedName>
</protein>
<sequence>MAKNKFEAYKNVGLSQKAERNFNILRGVVMGSLLENSDKKELCEFLNDCEEYFAGEDLEDEDDL</sequence>